<dbReference type="Proteomes" id="UP000272729">
    <property type="component" value="Unassembled WGS sequence"/>
</dbReference>
<comment type="caution">
    <text evidence="2">The sequence shown here is derived from an EMBL/GenBank/DDBJ whole genome shotgun (WGS) entry which is preliminary data.</text>
</comment>
<dbReference type="SUPFAM" id="SSF53474">
    <property type="entry name" value="alpha/beta-Hydrolases"/>
    <property type="match status" value="1"/>
</dbReference>
<dbReference type="GO" id="GO:0008236">
    <property type="term" value="F:serine-type peptidase activity"/>
    <property type="evidence" value="ECO:0007669"/>
    <property type="project" value="InterPro"/>
</dbReference>
<evidence type="ECO:0000259" key="1">
    <source>
        <dbReference type="Pfam" id="PF00326"/>
    </source>
</evidence>
<gene>
    <name evidence="2" type="ORF">DFJ66_4079</name>
</gene>
<reference evidence="2 3" key="1">
    <citation type="submission" date="2018-10" db="EMBL/GenBank/DDBJ databases">
        <title>Sequencing the genomes of 1000 actinobacteria strains.</title>
        <authorList>
            <person name="Klenk H.-P."/>
        </authorList>
    </citation>
    <scope>NUCLEOTIDE SEQUENCE [LARGE SCALE GENOMIC DNA]</scope>
    <source>
        <strain evidence="2 3">DSM 43911</strain>
    </source>
</reference>
<sequence length="366" mass="38832">MVVVVVLLLLVSGGLIGVGWYYSGQLLEPARARPGYPETVTGVGDGTVSLAESRVSVLPGTWGLVWPDGAARVGGITGRSGGVVTRELVGSPPAVGAKVRMETAVWTGDPKAALGLEYRDVVVRTELGDAPAWLVPGTSSTWVVAVHGRGGSRTEALRVVPALHGAGLPVLAVTYRNDAGAPRSPDGLFHLGDTEWRDVEAAVRYAREHGARDVVLYGWSMGGAIVGQFLGRSADADEVVAVVLDAPVTSWTRTLELQSRNRGVPTQLVPVAELVSDWRADLEFERFDLVDHPPAHKPRTLLFHGGADGTVPVSASRDLAAASHRLGWPMRYVEVPAADHTAAWNVDPAAYERIVTEFVGSLNEPS</sequence>
<keyword evidence="3" id="KW-1185">Reference proteome</keyword>
<dbReference type="Pfam" id="PF00326">
    <property type="entry name" value="Peptidase_S9"/>
    <property type="match status" value="1"/>
</dbReference>
<name>A0A495XBY2_9PSEU</name>
<feature type="domain" description="Peptidase S9 prolyl oligopeptidase catalytic" evidence="1">
    <location>
        <begin position="189"/>
        <end position="343"/>
    </location>
</feature>
<proteinExistence type="predicted"/>
<dbReference type="PANTHER" id="PTHR12277:SF79">
    <property type="entry name" value="XAA-PRO DIPEPTIDYL-PEPTIDASE-RELATED"/>
    <property type="match status" value="1"/>
</dbReference>
<protein>
    <recommendedName>
        <fullName evidence="1">Peptidase S9 prolyl oligopeptidase catalytic domain-containing protein</fullName>
    </recommendedName>
</protein>
<evidence type="ECO:0000313" key="3">
    <source>
        <dbReference type="Proteomes" id="UP000272729"/>
    </source>
</evidence>
<accession>A0A495XBY2</accession>
<dbReference type="PANTHER" id="PTHR12277">
    <property type="entry name" value="ALPHA/BETA HYDROLASE DOMAIN-CONTAINING PROTEIN"/>
    <property type="match status" value="1"/>
</dbReference>
<evidence type="ECO:0000313" key="2">
    <source>
        <dbReference type="EMBL" id="RKT70806.1"/>
    </source>
</evidence>
<dbReference type="InterPro" id="IPR001375">
    <property type="entry name" value="Peptidase_S9_cat"/>
</dbReference>
<dbReference type="AlphaFoldDB" id="A0A495XBY2"/>
<dbReference type="Gene3D" id="3.40.50.1820">
    <property type="entry name" value="alpha/beta hydrolase"/>
    <property type="match status" value="1"/>
</dbReference>
<dbReference type="InterPro" id="IPR029058">
    <property type="entry name" value="AB_hydrolase_fold"/>
</dbReference>
<organism evidence="2 3">
    <name type="scientific">Saccharothrix variisporea</name>
    <dbReference type="NCBI Taxonomy" id="543527"/>
    <lineage>
        <taxon>Bacteria</taxon>
        <taxon>Bacillati</taxon>
        <taxon>Actinomycetota</taxon>
        <taxon>Actinomycetes</taxon>
        <taxon>Pseudonocardiales</taxon>
        <taxon>Pseudonocardiaceae</taxon>
        <taxon>Saccharothrix</taxon>
    </lineage>
</organism>
<dbReference type="EMBL" id="RBXR01000001">
    <property type="protein sequence ID" value="RKT70806.1"/>
    <property type="molecule type" value="Genomic_DNA"/>
</dbReference>
<dbReference type="GO" id="GO:0006508">
    <property type="term" value="P:proteolysis"/>
    <property type="evidence" value="ECO:0007669"/>
    <property type="project" value="InterPro"/>
</dbReference>